<sequence length="117" mass="13179">MSENDRLACSLASGACVPCQSGAEPLKGTDIEDLLSSLSENWQVIEAHHLERTYKFRNFRDGLDFVNRIGALAEQQNHHPNIYLAWGKVTVTLWTHKINGLHESDFVMAAKIDRLES</sequence>
<comment type="catalytic activity">
    <reaction evidence="1">
        <text>(4aS,6R)-4a-hydroxy-L-erythro-5,6,7,8-tetrahydrobiopterin = (6R)-L-erythro-6,7-dihydrobiopterin + H2O</text>
        <dbReference type="Rhea" id="RHEA:11920"/>
        <dbReference type="ChEBI" id="CHEBI:15377"/>
        <dbReference type="ChEBI" id="CHEBI:15642"/>
        <dbReference type="ChEBI" id="CHEBI:43120"/>
        <dbReference type="EC" id="4.2.1.96"/>
    </reaction>
</comment>
<gene>
    <name evidence="5" type="ORF">LCGC14_3013950</name>
</gene>
<organism evidence="5">
    <name type="scientific">marine sediment metagenome</name>
    <dbReference type="NCBI Taxonomy" id="412755"/>
    <lineage>
        <taxon>unclassified sequences</taxon>
        <taxon>metagenomes</taxon>
        <taxon>ecological metagenomes</taxon>
    </lineage>
</organism>
<dbReference type="PANTHER" id="PTHR12599:SF0">
    <property type="entry name" value="PTERIN-4-ALPHA-CARBINOLAMINE DEHYDRATASE"/>
    <property type="match status" value="1"/>
</dbReference>
<accession>A0A0F8ZNF3</accession>
<reference evidence="5" key="1">
    <citation type="journal article" date="2015" name="Nature">
        <title>Complex archaea that bridge the gap between prokaryotes and eukaryotes.</title>
        <authorList>
            <person name="Spang A."/>
            <person name="Saw J.H."/>
            <person name="Jorgensen S.L."/>
            <person name="Zaremba-Niedzwiedzka K."/>
            <person name="Martijn J."/>
            <person name="Lind A.E."/>
            <person name="van Eijk R."/>
            <person name="Schleper C."/>
            <person name="Guy L."/>
            <person name="Ettema T.J."/>
        </authorList>
    </citation>
    <scope>NUCLEOTIDE SEQUENCE</scope>
</reference>
<evidence type="ECO:0000256" key="1">
    <source>
        <dbReference type="ARBA" id="ARBA00001554"/>
    </source>
</evidence>
<dbReference type="GO" id="GO:0008124">
    <property type="term" value="F:4-alpha-hydroxytetrahydrobiopterin dehydratase activity"/>
    <property type="evidence" value="ECO:0007669"/>
    <property type="project" value="UniProtKB-EC"/>
</dbReference>
<dbReference type="PANTHER" id="PTHR12599">
    <property type="entry name" value="PTERIN-4-ALPHA-CARBINOLAMINE DEHYDRATASE"/>
    <property type="match status" value="1"/>
</dbReference>
<comment type="similarity">
    <text evidence="2">Belongs to the pterin-4-alpha-carbinolamine dehydratase family.</text>
</comment>
<dbReference type="NCBIfam" id="NF002017">
    <property type="entry name" value="PRK00823.1-2"/>
    <property type="match status" value="1"/>
</dbReference>
<dbReference type="CDD" id="cd00913">
    <property type="entry name" value="PCD_DCoH_subfamily_a"/>
    <property type="match status" value="1"/>
</dbReference>
<dbReference type="HAMAP" id="MF_00434">
    <property type="entry name" value="Pterin_4_alpha"/>
    <property type="match status" value="1"/>
</dbReference>
<proteinExistence type="inferred from homology"/>
<dbReference type="AlphaFoldDB" id="A0A0F8ZNF3"/>
<evidence type="ECO:0000256" key="4">
    <source>
        <dbReference type="ARBA" id="ARBA00023239"/>
    </source>
</evidence>
<dbReference type="EMBL" id="LAZR01062455">
    <property type="protein sequence ID" value="KKK61476.1"/>
    <property type="molecule type" value="Genomic_DNA"/>
</dbReference>
<comment type="caution">
    <text evidence="5">The sequence shown here is derived from an EMBL/GenBank/DDBJ whole genome shotgun (WGS) entry which is preliminary data.</text>
</comment>
<keyword evidence="4" id="KW-0456">Lyase</keyword>
<dbReference type="Pfam" id="PF01329">
    <property type="entry name" value="Pterin_4a"/>
    <property type="match status" value="1"/>
</dbReference>
<dbReference type="Gene3D" id="3.30.1360.20">
    <property type="entry name" value="Transcriptional coactivator/pterin dehydratase"/>
    <property type="match status" value="1"/>
</dbReference>
<dbReference type="EC" id="4.2.1.96" evidence="3"/>
<dbReference type="InterPro" id="IPR001533">
    <property type="entry name" value="Pterin_deHydtase"/>
</dbReference>
<dbReference type="GO" id="GO:0006729">
    <property type="term" value="P:tetrahydrobiopterin biosynthetic process"/>
    <property type="evidence" value="ECO:0007669"/>
    <property type="project" value="InterPro"/>
</dbReference>
<protein>
    <recommendedName>
        <fullName evidence="3">4a-hydroxytetrahydrobiopterin dehydratase</fullName>
        <ecNumber evidence="3">4.2.1.96</ecNumber>
    </recommendedName>
</protein>
<evidence type="ECO:0000256" key="2">
    <source>
        <dbReference type="ARBA" id="ARBA00006472"/>
    </source>
</evidence>
<dbReference type="SUPFAM" id="SSF55248">
    <property type="entry name" value="PCD-like"/>
    <property type="match status" value="1"/>
</dbReference>
<dbReference type="InterPro" id="IPR036428">
    <property type="entry name" value="PCD_sf"/>
</dbReference>
<name>A0A0F8ZNF3_9ZZZZ</name>
<evidence type="ECO:0000313" key="5">
    <source>
        <dbReference type="EMBL" id="KKK61476.1"/>
    </source>
</evidence>
<evidence type="ECO:0000256" key="3">
    <source>
        <dbReference type="ARBA" id="ARBA00013252"/>
    </source>
</evidence>